<proteinExistence type="predicted"/>
<dbReference type="InterPro" id="IPR019734">
    <property type="entry name" value="TPR_rpt"/>
</dbReference>
<reference evidence="4 5" key="1">
    <citation type="journal article" date="2016" name="Nat. Commun.">
        <title>Thousands of microbial genomes shed light on interconnected biogeochemical processes in an aquifer system.</title>
        <authorList>
            <person name="Anantharaman K."/>
            <person name="Brown C.T."/>
            <person name="Hug L.A."/>
            <person name="Sharon I."/>
            <person name="Castelle C.J."/>
            <person name="Probst A.J."/>
            <person name="Thomas B.C."/>
            <person name="Singh A."/>
            <person name="Wilkins M.J."/>
            <person name="Karaoz U."/>
            <person name="Brodie E.L."/>
            <person name="Williams K.H."/>
            <person name="Hubbard S.S."/>
            <person name="Banfield J.F."/>
        </authorList>
    </citation>
    <scope>NUCLEOTIDE SEQUENCE [LARGE SCALE GENOMIC DNA]</scope>
</reference>
<feature type="transmembrane region" description="Helical" evidence="3">
    <location>
        <begin position="445"/>
        <end position="462"/>
    </location>
</feature>
<evidence type="ECO:0000256" key="2">
    <source>
        <dbReference type="SAM" id="MobiDB-lite"/>
    </source>
</evidence>
<evidence type="ECO:0000256" key="3">
    <source>
        <dbReference type="SAM" id="Phobius"/>
    </source>
</evidence>
<feature type="region of interest" description="Disordered" evidence="2">
    <location>
        <begin position="1"/>
        <end position="23"/>
    </location>
</feature>
<feature type="transmembrane region" description="Helical" evidence="3">
    <location>
        <begin position="220"/>
        <end position="240"/>
    </location>
</feature>
<feature type="transmembrane region" description="Helical" evidence="3">
    <location>
        <begin position="509"/>
        <end position="530"/>
    </location>
</feature>
<dbReference type="PANTHER" id="PTHR12558">
    <property type="entry name" value="CELL DIVISION CYCLE 16,23,27"/>
    <property type="match status" value="1"/>
</dbReference>
<keyword evidence="3" id="KW-0472">Membrane</keyword>
<evidence type="ECO:0000313" key="5">
    <source>
        <dbReference type="Proteomes" id="UP000178121"/>
    </source>
</evidence>
<comment type="caution">
    <text evidence="4">The sequence shown here is derived from an EMBL/GenBank/DDBJ whole genome shotgun (WGS) entry which is preliminary data.</text>
</comment>
<dbReference type="InterPro" id="IPR011990">
    <property type="entry name" value="TPR-like_helical_dom_sf"/>
</dbReference>
<feature type="transmembrane region" description="Helical" evidence="3">
    <location>
        <begin position="313"/>
        <end position="339"/>
    </location>
</feature>
<sequence length="849" mass="92296">MRDKKRHIQEGGSFVSDSEGDTVRDSLDNMTTSEVQASTAGAGKRGGVRGIERISSFLLFALIFLLPISFVPDLAFPLQFGKSILLSIFTLLAFSLFVIARLKDGRFVIPTSPILVSLSLVVGLFALSGIFSGSTLWSLVGDGFEVGTALSLLIVALMTGLIPIMFRSREEIFGSYLGFFAAFILIAIFHLLRLVLGPEFLSVSVFTDVVSNTIGKWNDLGIFFGAVALLSLMTIEFLSLRPLFRGLLYLSLLLALFFLAIINFGIIWLVLGLFSLVFLVYLISFNGSGTAGETSSLDAGREALQSESRPLRTIPIPSLIVLLTSVVFILAGSTIGGAIGETFNISHLEARPSFQATFDVTREILLDHPLLGVGPNNFTSEWLAHKPAGINETIFWNVDFNYGVGLVPTFVATTGILGGLAWLLFLCSFLYAGFKAILSNFSDKFSQYLITSSFLVSLFFWIFNVFYIPSLTIFALTFFFTGLFVTALTVEKLSPQKIISFSSTPRANFVSVLLLILLLLGGASLGYFLIQKYVASVVFQKGVIAFNLAGDLDKAEGYITRATAMSPSALYYRFLTELTLMRMNALLQQNQSSESAEVVRGKFQGLLGAAQGSARRAVSLNPSQYENFLTLGRVYEVVTPLGVEGAYENAKAAYEQALALNPESPAIYLILARLEVAKKDNAAAREYIAKALSKKNNYIEAIFLLSQIEVAEGNIKAAISSVEAASIIAPNDATIFFQLGLLRFNDRDYKGAAAALERSVSLNPAYANAKYFLGLSYDRLNRTADAIAQFSDLLVTNGDNEEIKLILQNLKAGRDPFANAAPPVDATPEKRKTLPVSEKGAPKAAAPLE</sequence>
<dbReference type="SMART" id="SM00028">
    <property type="entry name" value="TPR"/>
    <property type="match status" value="6"/>
</dbReference>
<evidence type="ECO:0000313" key="4">
    <source>
        <dbReference type="EMBL" id="OHA21188.1"/>
    </source>
</evidence>
<feature type="transmembrane region" description="Helical" evidence="3">
    <location>
        <begin position="146"/>
        <end position="166"/>
    </location>
</feature>
<feature type="repeat" description="TPR" evidence="1">
    <location>
        <begin position="733"/>
        <end position="766"/>
    </location>
</feature>
<keyword evidence="3" id="KW-1133">Transmembrane helix</keyword>
<accession>A0A1G2MBF9</accession>
<feature type="transmembrane region" description="Helical" evidence="3">
    <location>
        <begin position="247"/>
        <end position="267"/>
    </location>
</feature>
<gene>
    <name evidence="4" type="ORF">A2849_01550</name>
</gene>
<dbReference type="EMBL" id="MHRI01000012">
    <property type="protein sequence ID" value="OHA21188.1"/>
    <property type="molecule type" value="Genomic_DNA"/>
</dbReference>
<feature type="transmembrane region" description="Helical" evidence="3">
    <location>
        <begin position="84"/>
        <end position="102"/>
    </location>
</feature>
<dbReference type="SUPFAM" id="SSF48452">
    <property type="entry name" value="TPR-like"/>
    <property type="match status" value="2"/>
</dbReference>
<name>A0A1G2MBF9_9BACT</name>
<evidence type="ECO:0000256" key="1">
    <source>
        <dbReference type="PROSITE-ProRule" id="PRU00339"/>
    </source>
</evidence>
<feature type="transmembrane region" description="Helical" evidence="3">
    <location>
        <begin position="173"/>
        <end position="192"/>
    </location>
</feature>
<feature type="transmembrane region" description="Helical" evidence="3">
    <location>
        <begin position="114"/>
        <end position="140"/>
    </location>
</feature>
<organism evidence="4 5">
    <name type="scientific">Candidatus Taylorbacteria bacterium RIFCSPHIGHO2_01_FULL_51_15</name>
    <dbReference type="NCBI Taxonomy" id="1802304"/>
    <lineage>
        <taxon>Bacteria</taxon>
        <taxon>Candidatus Tayloriibacteriota</taxon>
    </lineage>
</organism>
<feature type="transmembrane region" description="Helical" evidence="3">
    <location>
        <begin position="410"/>
        <end position="433"/>
    </location>
</feature>
<dbReference type="Proteomes" id="UP000178121">
    <property type="component" value="Unassembled WGS sequence"/>
</dbReference>
<feature type="region of interest" description="Disordered" evidence="2">
    <location>
        <begin position="817"/>
        <end position="849"/>
    </location>
</feature>
<keyword evidence="1" id="KW-0802">TPR repeat</keyword>
<feature type="transmembrane region" description="Helical" evidence="3">
    <location>
        <begin position="468"/>
        <end position="488"/>
    </location>
</feature>
<dbReference type="AlphaFoldDB" id="A0A1G2MBF9"/>
<dbReference type="PROSITE" id="PS50005">
    <property type="entry name" value="TPR"/>
    <property type="match status" value="1"/>
</dbReference>
<feature type="transmembrane region" description="Helical" evidence="3">
    <location>
        <begin position="273"/>
        <end position="292"/>
    </location>
</feature>
<protein>
    <submittedName>
        <fullName evidence="4">Uncharacterized protein</fullName>
    </submittedName>
</protein>
<dbReference type="Gene3D" id="1.25.40.10">
    <property type="entry name" value="Tetratricopeptide repeat domain"/>
    <property type="match status" value="2"/>
</dbReference>
<dbReference type="Pfam" id="PF13432">
    <property type="entry name" value="TPR_16"/>
    <property type="match status" value="2"/>
</dbReference>
<dbReference type="PANTHER" id="PTHR12558:SF13">
    <property type="entry name" value="CELL DIVISION CYCLE PROTEIN 27 HOMOLOG"/>
    <property type="match status" value="1"/>
</dbReference>
<feature type="transmembrane region" description="Helical" evidence="3">
    <location>
        <begin position="54"/>
        <end position="72"/>
    </location>
</feature>
<keyword evidence="3" id="KW-0812">Transmembrane</keyword>